<evidence type="ECO:0000313" key="4">
    <source>
        <dbReference type="Proteomes" id="UP000219688"/>
    </source>
</evidence>
<evidence type="ECO:0000313" key="3">
    <source>
        <dbReference type="EMBL" id="SOC55085.1"/>
    </source>
</evidence>
<dbReference type="EMBL" id="OBQK01000004">
    <property type="protein sequence ID" value="SOC55085.1"/>
    <property type="molecule type" value="Genomic_DNA"/>
</dbReference>
<gene>
    <name evidence="3" type="ORF">SAMN05421879_104146</name>
</gene>
<feature type="compositionally biased region" description="Low complexity" evidence="1">
    <location>
        <begin position="134"/>
        <end position="150"/>
    </location>
</feature>
<dbReference type="Pfam" id="PF14530">
    <property type="entry name" value="DUF4439"/>
    <property type="match status" value="1"/>
</dbReference>
<accession>A0A285VLX6</accession>
<feature type="region of interest" description="Disordered" evidence="1">
    <location>
        <begin position="28"/>
        <end position="47"/>
    </location>
</feature>
<organism evidence="3 4">
    <name type="scientific">Ornithinimicrobium cerasi</name>
    <dbReference type="NCBI Taxonomy" id="2248773"/>
    <lineage>
        <taxon>Bacteria</taxon>
        <taxon>Bacillati</taxon>
        <taxon>Actinomycetota</taxon>
        <taxon>Actinomycetes</taxon>
        <taxon>Micrococcales</taxon>
        <taxon>Ornithinimicrobiaceae</taxon>
        <taxon>Ornithinimicrobium</taxon>
    </lineage>
</organism>
<keyword evidence="4" id="KW-1185">Reference proteome</keyword>
<sequence>MPPRPSRRSVLRGFVVGGAAVLLAGCEGEDQARDPSPTDGVVPDDPQTWPDDSQLLIAARQRVHLNLLALTEAGVPDSAEALVGLWETQIARLGQLITLGGLPLPELVSPPVGQRPLDDEAGRSATGDGGEAGGSTATTSSPDDASATTSPGVTPQDVGRSLRAQVPVLVREVATATPTNLALLVSLAAQQADAAAWLGAPVDWAPLAGPEGAPAVPVLAVTRPAVFGLEVLAARSRDEERATYEGILEEVRSLTRQLTTLAGAAAPVAPLGYDLPEPLETPEQRRSLALALVSDISPAGLGAAQRLVGSADQLTAALRIVSDAATWTRELGGSAEPFPGMTLPS</sequence>
<evidence type="ECO:0000256" key="1">
    <source>
        <dbReference type="SAM" id="MobiDB-lite"/>
    </source>
</evidence>
<feature type="domain" description="DUF4439" evidence="2">
    <location>
        <begin position="219"/>
        <end position="342"/>
    </location>
</feature>
<dbReference type="SUPFAM" id="SSF47240">
    <property type="entry name" value="Ferritin-like"/>
    <property type="match status" value="1"/>
</dbReference>
<dbReference type="Proteomes" id="UP000219688">
    <property type="component" value="Unassembled WGS sequence"/>
</dbReference>
<dbReference type="PROSITE" id="PS51318">
    <property type="entry name" value="TAT"/>
    <property type="match status" value="1"/>
</dbReference>
<feature type="region of interest" description="Disordered" evidence="1">
    <location>
        <begin position="109"/>
        <end position="158"/>
    </location>
</feature>
<dbReference type="PROSITE" id="PS51257">
    <property type="entry name" value="PROKAR_LIPOPROTEIN"/>
    <property type="match status" value="1"/>
</dbReference>
<evidence type="ECO:0000259" key="2">
    <source>
        <dbReference type="Pfam" id="PF14530"/>
    </source>
</evidence>
<dbReference type="InterPro" id="IPR029447">
    <property type="entry name" value="DUF4439"/>
</dbReference>
<protein>
    <recommendedName>
        <fullName evidence="2">DUF4439 domain-containing protein</fullName>
    </recommendedName>
</protein>
<proteinExistence type="predicted"/>
<dbReference type="InterPro" id="IPR012347">
    <property type="entry name" value="Ferritin-like"/>
</dbReference>
<name>A0A285VLX6_9MICO</name>
<dbReference type="InterPro" id="IPR009078">
    <property type="entry name" value="Ferritin-like_SF"/>
</dbReference>
<dbReference type="AlphaFoldDB" id="A0A285VLX6"/>
<dbReference type="InterPro" id="IPR006311">
    <property type="entry name" value="TAT_signal"/>
</dbReference>
<dbReference type="Gene3D" id="1.20.1260.10">
    <property type="match status" value="1"/>
</dbReference>
<reference evidence="4" key="1">
    <citation type="submission" date="2017-08" db="EMBL/GenBank/DDBJ databases">
        <authorList>
            <person name="Varghese N."/>
            <person name="Submissions S."/>
        </authorList>
    </citation>
    <scope>NUCLEOTIDE SEQUENCE [LARGE SCALE GENOMIC DNA]</scope>
    <source>
        <strain evidence="4">USBA17B2</strain>
    </source>
</reference>